<dbReference type="AlphaFoldDB" id="D8IPF7"/>
<evidence type="ECO:0000313" key="1">
    <source>
        <dbReference type="EMBL" id="ADJ62977.1"/>
    </source>
</evidence>
<evidence type="ECO:0000313" key="2">
    <source>
        <dbReference type="Proteomes" id="UP000000329"/>
    </source>
</evidence>
<dbReference type="HOGENOM" id="CLU_2023538_0_0_4"/>
<gene>
    <name evidence="1" type="ordered locus">Hsero_1461</name>
</gene>
<dbReference type="OrthoDB" id="8724272at2"/>
<sequence>MKSPRLLLLTATLLLHGCSKPEGKWHATQDVPVFRAADEADEVAFVVRKGETCALGREQIVKAFMYREAACAQGKGWILYEAGYPFTQEHPAASPLNNFLPSTVSFFLSRLYNHPLSGKRHF</sequence>
<protein>
    <submittedName>
        <fullName evidence="1">Uncharacterized protein</fullName>
    </submittedName>
</protein>
<dbReference type="Proteomes" id="UP000000329">
    <property type="component" value="Chromosome"/>
</dbReference>
<accession>D8IPF7</accession>
<dbReference type="STRING" id="757424.Hsero_1461"/>
<keyword evidence="2" id="KW-1185">Reference proteome</keyword>
<proteinExistence type="predicted"/>
<dbReference type="GeneID" id="52091207"/>
<dbReference type="KEGG" id="hse:Hsero_1461"/>
<organism evidence="1 2">
    <name type="scientific">Herbaspirillum seropedicae (strain SmR1)</name>
    <dbReference type="NCBI Taxonomy" id="757424"/>
    <lineage>
        <taxon>Bacteria</taxon>
        <taxon>Pseudomonadati</taxon>
        <taxon>Pseudomonadota</taxon>
        <taxon>Betaproteobacteria</taxon>
        <taxon>Burkholderiales</taxon>
        <taxon>Oxalobacteraceae</taxon>
        <taxon>Herbaspirillum</taxon>
    </lineage>
</organism>
<dbReference type="RefSeq" id="WP_013233480.1">
    <property type="nucleotide sequence ID" value="NC_014323.1"/>
</dbReference>
<reference evidence="1 2" key="1">
    <citation type="submission" date="2010-04" db="EMBL/GenBank/DDBJ databases">
        <title>The genome of Herbaspirillum seropedicae SmR1, an endophytic, nitrogen-fixing, plant-growth promoting beta-Proteobacteria.</title>
        <authorList>
            <person name="Pedrosa F.O."/>
            <person name="Monteiro R.A."/>
            <person name="Wassem R."/>
            <person name="Cruz L.M."/>
            <person name="Ayub R.A."/>
            <person name="Colauto N.B."/>
            <person name="Fernandez M.A."/>
            <person name="Fungaro M.H.P."/>
            <person name="Grisard E.C."/>
            <person name="Hungria M."/>
            <person name="Madeira H.M.F."/>
            <person name="Nodari R.O."/>
            <person name="Osaku C.A."/>
            <person name="Petzl-Erler M.L."/>
            <person name="Terenzi H."/>
            <person name="Vieira L.G.E."/>
            <person name="Almeida M.I.M."/>
            <person name="Alves L.R."/>
            <person name="Arantes O.M.N."/>
            <person name="Balsanelli E."/>
            <person name="Barcellos F.G."/>
            <person name="Baura V.A."/>
            <person name="Binde D.R."/>
            <person name="Campo R.J."/>
            <person name="Chubatsu L.S."/>
            <person name="Chueire L.M.O."/>
            <person name="Ciferri R.R."/>
            <person name="Correa L.C."/>
            <person name="da Conceicao Silva J.L."/>
            <person name="Dabul A.N.G."/>
            <person name="Dambros B.P."/>
            <person name="Faoro H."/>
            <person name="Favetti A."/>
            <person name="Friedermann G."/>
            <person name="Furlaneto M.C."/>
            <person name="Gasques L.S."/>
            <person name="Gimenes C.C.T."/>
            <person name="Gioppo N.M.R."/>
            <person name="Glienke-Blanco C."/>
            <person name="Godoy L.P."/>
            <person name="Guerra M.P."/>
            <person name="Karp S."/>
            <person name="Kava-Cordeiro V."/>
            <person name="Margarido V.P."/>
            <person name="Mathioni S.M."/>
            <person name="Menck-Soares M.A."/>
            <person name="Murace N.K."/>
            <person name="Nicolas M.F."/>
            <person name="Oliveira C.E.C."/>
            <person name="Pagnan N.A.B."/>
            <person name="Pamphile J.A."/>
            <person name="Patussi E.V."/>
            <person name="Pereira L.F.P."/>
            <person name="Pereira-Ferrari L."/>
            <person name="Pinto F.G.S."/>
            <person name="Precoma C."/>
            <person name="Prioli A.J."/>
            <person name="Prioli S.M.A.P."/>
            <person name="Raittz R.T."/>
            <person name="Ramos H.J.O."/>
            <person name="Ribeiro E.M.S.F."/>
            <person name="Rigo L.U."/>
            <person name="Rocha C.L.M.S.C."/>
            <person name="Rocha S.N."/>
            <person name="Santos K."/>
            <person name="Satori D."/>
            <person name="Silva A.G."/>
            <person name="Simao R.C.G."/>
            <person name="Soares M.A.M."/>
            <person name="Souza E.M."/>
            <person name="Steffens M.B.R."/>
            <person name="Steindel M."/>
            <person name="Tadra-Sfeir M.Z."/>
            <person name="Takahashi E.K."/>
            <person name="Torres R.A."/>
            <person name="Valle J.S."/>
            <person name="Vernal J.I."/>
            <person name="Vilas-Boas L.A."/>
            <person name="Watanabe M.A.E."/>
            <person name="Weiss V.A."/>
            <person name="Yates M.A."/>
            <person name="Souza E.M."/>
        </authorList>
    </citation>
    <scope>NUCLEOTIDE SEQUENCE [LARGE SCALE GENOMIC DNA]</scope>
    <source>
        <strain evidence="1 2">SmR1</strain>
    </source>
</reference>
<dbReference type="EMBL" id="CP002039">
    <property type="protein sequence ID" value="ADJ62977.1"/>
    <property type="molecule type" value="Genomic_DNA"/>
</dbReference>
<name>D8IPF7_HERSS</name>